<dbReference type="Pfam" id="PF02018">
    <property type="entry name" value="CBM_4_9"/>
    <property type="match status" value="2"/>
</dbReference>
<dbReference type="InterPro" id="IPR013320">
    <property type="entry name" value="ConA-like_dom_sf"/>
</dbReference>
<dbReference type="SUPFAM" id="SSF49299">
    <property type="entry name" value="PKD domain"/>
    <property type="match status" value="1"/>
</dbReference>
<feature type="region of interest" description="Disordered" evidence="4">
    <location>
        <begin position="200"/>
        <end position="223"/>
    </location>
</feature>
<dbReference type="Gene3D" id="3.40.50.1110">
    <property type="entry name" value="SGNH hydrolase"/>
    <property type="match status" value="1"/>
</dbReference>
<dbReference type="InterPro" id="IPR022409">
    <property type="entry name" value="PKD/Chitinase_dom"/>
</dbReference>
<dbReference type="InterPro" id="IPR000601">
    <property type="entry name" value="PKD_dom"/>
</dbReference>
<name>A0ABP5F690_9ACTN</name>
<reference evidence="7" key="1">
    <citation type="journal article" date="2019" name="Int. J. Syst. Evol. Microbiol.">
        <title>The Global Catalogue of Microorganisms (GCM) 10K type strain sequencing project: providing services to taxonomists for standard genome sequencing and annotation.</title>
        <authorList>
            <consortium name="The Broad Institute Genomics Platform"/>
            <consortium name="The Broad Institute Genome Sequencing Center for Infectious Disease"/>
            <person name="Wu L."/>
            <person name="Ma J."/>
        </authorList>
    </citation>
    <scope>NUCLEOTIDE SEQUENCE [LARGE SCALE GENOMIC DNA]</scope>
    <source>
        <strain evidence="7">JCM 16014</strain>
    </source>
</reference>
<keyword evidence="2" id="KW-0378">Hydrolase</keyword>
<evidence type="ECO:0000313" key="7">
    <source>
        <dbReference type="Proteomes" id="UP001500751"/>
    </source>
</evidence>
<keyword evidence="1" id="KW-0732">Signal</keyword>
<dbReference type="Gene3D" id="2.60.120.200">
    <property type="match status" value="1"/>
</dbReference>
<dbReference type="PANTHER" id="PTHR43784">
    <property type="entry name" value="GDSL-LIKE LIPASE/ACYLHYDROLASE, PUTATIVE (AFU_ORTHOLOGUE AFUA_2G00820)-RELATED"/>
    <property type="match status" value="1"/>
</dbReference>
<dbReference type="InterPro" id="IPR036514">
    <property type="entry name" value="SGNH_hydro_sf"/>
</dbReference>
<dbReference type="Gene3D" id="2.60.120.260">
    <property type="entry name" value="Galactose-binding domain-like"/>
    <property type="match status" value="2"/>
</dbReference>
<protein>
    <recommendedName>
        <fullName evidence="5">PKD domain-containing protein</fullName>
    </recommendedName>
</protein>
<feature type="compositionally biased region" description="Low complexity" evidence="4">
    <location>
        <begin position="207"/>
        <end position="221"/>
    </location>
</feature>
<dbReference type="InterPro" id="IPR035986">
    <property type="entry name" value="PKD_dom_sf"/>
</dbReference>
<proteinExistence type="predicted"/>
<dbReference type="EMBL" id="BAAAQN010000005">
    <property type="protein sequence ID" value="GAA2018263.1"/>
    <property type="molecule type" value="Genomic_DNA"/>
</dbReference>
<evidence type="ECO:0000256" key="3">
    <source>
        <dbReference type="ARBA" id="ARBA00023157"/>
    </source>
</evidence>
<dbReference type="SUPFAM" id="SSF49785">
    <property type="entry name" value="Galactose-binding domain-like"/>
    <property type="match status" value="2"/>
</dbReference>
<dbReference type="Pfam" id="PF18911">
    <property type="entry name" value="PKD_4"/>
    <property type="match status" value="1"/>
</dbReference>
<keyword evidence="7" id="KW-1185">Reference proteome</keyword>
<evidence type="ECO:0000259" key="5">
    <source>
        <dbReference type="PROSITE" id="PS50093"/>
    </source>
</evidence>
<dbReference type="SUPFAM" id="SSF52266">
    <property type="entry name" value="SGNH hydrolase"/>
    <property type="match status" value="1"/>
</dbReference>
<keyword evidence="3" id="KW-1015">Disulfide bond</keyword>
<dbReference type="SMART" id="SM00560">
    <property type="entry name" value="LamGL"/>
    <property type="match status" value="1"/>
</dbReference>
<organism evidence="6 7">
    <name type="scientific">Catenulispora yoronensis</name>
    <dbReference type="NCBI Taxonomy" id="450799"/>
    <lineage>
        <taxon>Bacteria</taxon>
        <taxon>Bacillati</taxon>
        <taxon>Actinomycetota</taxon>
        <taxon>Actinomycetes</taxon>
        <taxon>Catenulisporales</taxon>
        <taxon>Catenulisporaceae</taxon>
        <taxon>Catenulispora</taxon>
    </lineage>
</organism>
<comment type="caution">
    <text evidence="6">The sequence shown here is derived from an EMBL/GenBank/DDBJ whole genome shotgun (WGS) entry which is preliminary data.</text>
</comment>
<dbReference type="InterPro" id="IPR053140">
    <property type="entry name" value="GDSL_Rv0518-like"/>
</dbReference>
<evidence type="ECO:0000313" key="6">
    <source>
        <dbReference type="EMBL" id="GAA2018263.1"/>
    </source>
</evidence>
<dbReference type="InterPro" id="IPR003305">
    <property type="entry name" value="CenC_carb-bd"/>
</dbReference>
<dbReference type="InterPro" id="IPR013783">
    <property type="entry name" value="Ig-like_fold"/>
</dbReference>
<dbReference type="Gene3D" id="2.60.40.10">
    <property type="entry name" value="Immunoglobulins"/>
    <property type="match status" value="1"/>
</dbReference>
<evidence type="ECO:0000256" key="1">
    <source>
        <dbReference type="ARBA" id="ARBA00022729"/>
    </source>
</evidence>
<dbReference type="SUPFAM" id="SSF49899">
    <property type="entry name" value="Concanavalin A-like lectins/glucanases"/>
    <property type="match status" value="1"/>
</dbReference>
<evidence type="ECO:0000256" key="4">
    <source>
        <dbReference type="SAM" id="MobiDB-lite"/>
    </source>
</evidence>
<dbReference type="InterPro" id="IPR006558">
    <property type="entry name" value="LamG-like"/>
</dbReference>
<dbReference type="PROSITE" id="PS50093">
    <property type="entry name" value="PKD"/>
    <property type="match status" value="1"/>
</dbReference>
<gene>
    <name evidence="6" type="ORF">GCM10009839_13040</name>
</gene>
<dbReference type="PANTHER" id="PTHR43784:SF2">
    <property type="entry name" value="GDSL-LIKE LIPASE_ACYLHYDROLASE, PUTATIVE (AFU_ORTHOLOGUE AFUA_2G00820)-RELATED"/>
    <property type="match status" value="1"/>
</dbReference>
<accession>A0ABP5F690</accession>
<sequence length="2052" mass="208628">MSDASTPDRLAAASAAAAKSGKPVQVDALMSQTSATVANPDGSFTTSTTTTPTRIRRGGSWIPVDTTLKANADGTLSPAAVPSSVSLSDGGTGALATQTQAGITFTVSWPGTLPKPALDGDTATYSEVLPGVDLKVTATTTGVRQQVVVKDRTAAANPALAALDFPVAVAGGTVATAADGSLTVSDPAGRPVLHGAAPAMWDSSGNPVEAAAAPDQAPTSARRAPMGLRAAAAHSSATKVTMVPDRKLMTDPAAKFPIILDPDTSIQVLAHYDTVWDVAPNSNYLDNGSSLRSGYVYDSTNSRYQTNRSFMNFAGLRNVISGKNIRAASLLLYDSYSSSCTASSVELWATGSIDGSTTWKLQPSWAYRLGPAKTFAHGYNSSCPGAQESFDPTQQVTNAAANGWDDITMGLKATNESDAAAWKIFESVKQGQTPNLIITWTSNAVAPALKYVAYGNTQVNCGNGWFGKVSDINASPLQVNADIFGDAQGNYGGADTVQVWANVSDNRGHSWSSAPVTVLGKGIGSPQNWTSSGDLAANQSWMRADGNAITVTVSSKNLINQTATSSPCTFNLDAVSPGVPTLASWDYPRDDWGPDLAHGGAFHITPGNPVGNQTCYHIVADGQDGNGAMTYNQCPTAWGQATGFSFNCPGCAYNPFKTPGMHWLTAEAYSVANNRSGPSAPYYFFVSPNAIQTNNAVDLSPGTVNSTGKTVGTQAITDADTGVSYTHEMLWGAENGAQLTLTDTVGTGMPSGAVMPPGTGYFAVEGVMTRATDYGKVTLSIVPVTDDSGHTPADQTPQILSRPFDGYRSSCCSAPAFDFGGATLTKGWTYKFVFTATGTNPSSVSPYYNIAVDQIRLIPLHFTYNASADPNVNLAASFNNIGITSDGAVAGGPQALDSNGSTFDSAKLAAVGYGRAAKVTVAGVPYTMPDKDPNTLDNTVAQGQTIGLGSAKGSAVGLLLTSTMGASPAISGTIRYAGLCNNSDHQDYTLASIPDWGNATAIAGERAAVTGLGGFGGGAGRGNRLYAVTVPVACQNVPLASIDLPAVSPGVFPNMESLHVFSIGVRPVTQGSSWTSTWATSLDATASAGAGTIRMPVHATLAGTTVRVRLDNPYATASAVVTTASVGVQSSGAATTAPPVALKFGGRSSVTIPPGGQVYSDPASLTVQSGVSLLVSLNLASSGSYGAHAKTPATIWTASGDATGSAAASGFTAAAPGTAQNPGWVLVDDVEITPPAGSFSMGTLAVLGDQIGNGDALPADAGRLSDRLGADLADTAGVANVSVSGNSLLTDKAPGAGGLSALSRLDRDVCALPNVATVVIEVGDNDLADGKADTDLDGAGGLPALIQAVKGCGATPIVVPVTPFSGSAIWKAAGEPGYWNGARDFLANRLDKSVLVADNGATSVLSSGPSAAATVLGAAFDSGDKVNLNAAGTTTLADTIAAAAKWAAAPDGMTDRFTLAGNADDSIDYTFDGQATDVGWITNDRGTQAAARFNGSTSKIVIPIPGGLSENGPVEITNGFTVAAWVKLAAGANTGGSQTVVAQNGDNERGFFLGYDRGTQSWKFDMQPTDGATFSPVSVKSQPLTGSQFSGWNHLAGVYNASAHTMNLYVNGVLVASAPFTATTSFTGSMVIGGAAKWQTIDTDFLNGDISDVVVYNGKALDLSGVQHLYMATAQSGSLPPVSGSGPTARLTLSANPVLAGKPVTADASGSTAGTAAITGYTVDFGDGTVVGPQTTASASHTYTNAGTYTYTVKLTVTDAAGNIAITTAPITVAPTGIVANPGFETGSLAGWPQSYSATVAAAPRSGSYAAQITVPAGQATGAAVEQVISGLTPNTRYHLSGWVRTDGGTTILGAKGFDATGDDSSNVTTATDWVQINNPFTTGPAGTSVDVFCYRSSVGTSSCDDIQVEPVPATPGAVTNTGLETGDLAGWTGSYQAGLTTANPHGGAYAALITAPAGSDAALEQVVTGLTPNTTYTLRGWVRTDGGTTILGAKDYNAATGDNEDATTTSTGWTLLTDQFTTGATDTSVDIYCYRSTAGASACDDITLTSP</sequence>
<dbReference type="CDD" id="cd00146">
    <property type="entry name" value="PKD"/>
    <property type="match status" value="1"/>
</dbReference>
<evidence type="ECO:0000256" key="2">
    <source>
        <dbReference type="ARBA" id="ARBA00022801"/>
    </source>
</evidence>
<dbReference type="SMART" id="SM00089">
    <property type="entry name" value="PKD"/>
    <property type="match status" value="1"/>
</dbReference>
<dbReference type="Proteomes" id="UP001500751">
    <property type="component" value="Unassembled WGS sequence"/>
</dbReference>
<feature type="domain" description="PKD" evidence="5">
    <location>
        <begin position="1709"/>
        <end position="1756"/>
    </location>
</feature>
<dbReference type="InterPro" id="IPR008979">
    <property type="entry name" value="Galactose-bd-like_sf"/>
</dbReference>